<evidence type="ECO:0000256" key="2">
    <source>
        <dbReference type="ARBA" id="ARBA00004429"/>
    </source>
</evidence>
<keyword evidence="9" id="KW-0902">Two-component regulatory system</keyword>
<feature type="transmembrane region" description="Helical" evidence="10">
    <location>
        <begin position="126"/>
        <end position="145"/>
    </location>
</feature>
<dbReference type="InterPro" id="IPR036890">
    <property type="entry name" value="HATPase_C_sf"/>
</dbReference>
<dbReference type="InterPro" id="IPR005467">
    <property type="entry name" value="His_kinase_dom"/>
</dbReference>
<keyword evidence="7 13" id="KW-0418">Kinase</keyword>
<dbReference type="InterPro" id="IPR003660">
    <property type="entry name" value="HAMP_dom"/>
</dbReference>
<dbReference type="InterPro" id="IPR003661">
    <property type="entry name" value="HisK_dim/P_dom"/>
</dbReference>
<evidence type="ECO:0000256" key="7">
    <source>
        <dbReference type="ARBA" id="ARBA00022777"/>
    </source>
</evidence>
<dbReference type="Gene3D" id="1.10.287.130">
    <property type="match status" value="1"/>
</dbReference>
<comment type="caution">
    <text evidence="13">The sequence shown here is derived from an EMBL/GenBank/DDBJ whole genome shotgun (WGS) entry which is preliminary data.</text>
</comment>
<comment type="catalytic activity">
    <reaction evidence="1">
        <text>ATP + protein L-histidine = ADP + protein N-phospho-L-histidine.</text>
        <dbReference type="EC" id="2.7.13.3"/>
    </reaction>
</comment>
<dbReference type="SUPFAM" id="SSF47384">
    <property type="entry name" value="Homodimeric domain of signal transducing histidine kinase"/>
    <property type="match status" value="1"/>
</dbReference>
<keyword evidence="6 10" id="KW-0812">Transmembrane</keyword>
<dbReference type="CDD" id="cd00082">
    <property type="entry name" value="HisKA"/>
    <property type="match status" value="1"/>
</dbReference>
<dbReference type="Pfam" id="PF00512">
    <property type="entry name" value="HisKA"/>
    <property type="match status" value="1"/>
</dbReference>
<keyword evidence="14" id="KW-1185">Reference proteome</keyword>
<dbReference type="PROSITE" id="PS50109">
    <property type="entry name" value="HIS_KIN"/>
    <property type="match status" value="1"/>
</dbReference>
<dbReference type="PANTHER" id="PTHR45436">
    <property type="entry name" value="SENSOR HISTIDINE KINASE YKOH"/>
    <property type="match status" value="1"/>
</dbReference>
<evidence type="ECO:0000256" key="9">
    <source>
        <dbReference type="ARBA" id="ARBA00023012"/>
    </source>
</evidence>
<evidence type="ECO:0000313" key="14">
    <source>
        <dbReference type="Proteomes" id="UP001596169"/>
    </source>
</evidence>
<dbReference type="Pfam" id="PF02518">
    <property type="entry name" value="HATPase_c"/>
    <property type="match status" value="1"/>
</dbReference>
<evidence type="ECO:0000256" key="5">
    <source>
        <dbReference type="ARBA" id="ARBA00022679"/>
    </source>
</evidence>
<evidence type="ECO:0000256" key="3">
    <source>
        <dbReference type="ARBA" id="ARBA00012438"/>
    </source>
</evidence>
<evidence type="ECO:0000259" key="11">
    <source>
        <dbReference type="PROSITE" id="PS50109"/>
    </source>
</evidence>
<reference evidence="14" key="1">
    <citation type="journal article" date="2019" name="Int. J. Syst. Evol. Microbiol.">
        <title>The Global Catalogue of Microorganisms (GCM) 10K type strain sequencing project: providing services to taxonomists for standard genome sequencing and annotation.</title>
        <authorList>
            <consortium name="The Broad Institute Genomics Platform"/>
            <consortium name="The Broad Institute Genome Sequencing Center for Infectious Disease"/>
            <person name="Wu L."/>
            <person name="Ma J."/>
        </authorList>
    </citation>
    <scope>NUCLEOTIDE SEQUENCE [LARGE SCALE GENOMIC DNA]</scope>
    <source>
        <strain evidence="14">JCM30009</strain>
    </source>
</reference>
<dbReference type="InterPro" id="IPR036097">
    <property type="entry name" value="HisK_dim/P_sf"/>
</dbReference>
<feature type="domain" description="Histidine kinase" evidence="11">
    <location>
        <begin position="208"/>
        <end position="410"/>
    </location>
</feature>
<dbReference type="RefSeq" id="WP_108701182.1">
    <property type="nucleotide sequence ID" value="NZ_JBHSRG010000017.1"/>
</dbReference>
<evidence type="ECO:0000256" key="1">
    <source>
        <dbReference type="ARBA" id="ARBA00000085"/>
    </source>
</evidence>
<dbReference type="Proteomes" id="UP001596169">
    <property type="component" value="Unassembled WGS sequence"/>
</dbReference>
<keyword evidence="4" id="KW-0597">Phosphoprotein</keyword>
<evidence type="ECO:0000259" key="12">
    <source>
        <dbReference type="PROSITE" id="PS50885"/>
    </source>
</evidence>
<sequence>MKSLYRQMTLKTRITVSFVLLMVAVMAVLVVAEQLDYDELRAWAMTENLDKAAPHLEEEVASGVVPTLPAGSLLYDAQTAPDALLRYATGYHLLESSAYRHLLVFERNAQRFYFLQDGEPYAGLELLIDGFAPLVIAVCILGAFWMGRLTSARVTVPITRLANAVQRNQKPLPFMDSNDEIGVLARAFAQHSDELERFLHRERCFAGDASHELRTPLAIIGGAAETLVHQLPADSHLVPVAERAVRTTQEMERQLTCLLLLSRDPHTLPIANVSLRPLIEECMARCQPWLARKKVELRLDAPQETHLATNAELARSVIWNLLRNACQYTVEGEVLVTLRDTTLTITDTGPGLPSSIAPHHFQRFQSGSPQHGEGLGLSIVQRIVDHLCWHMTVDSSQQGCSFTLVMHRRVSPDDTLR</sequence>
<evidence type="ECO:0000256" key="10">
    <source>
        <dbReference type="SAM" id="Phobius"/>
    </source>
</evidence>
<dbReference type="GO" id="GO:0016301">
    <property type="term" value="F:kinase activity"/>
    <property type="evidence" value="ECO:0007669"/>
    <property type="project" value="UniProtKB-KW"/>
</dbReference>
<gene>
    <name evidence="13" type="ORF">ACFPZP_26180</name>
</gene>
<evidence type="ECO:0000256" key="6">
    <source>
        <dbReference type="ARBA" id="ARBA00022692"/>
    </source>
</evidence>
<name>A0ABW1Q8X7_9ENTR</name>
<organism evidence="13 14">
    <name type="scientific">Citrobacter bitternis</name>
    <dbReference type="NCBI Taxonomy" id="1585982"/>
    <lineage>
        <taxon>Bacteria</taxon>
        <taxon>Pseudomonadati</taxon>
        <taxon>Pseudomonadota</taxon>
        <taxon>Gammaproteobacteria</taxon>
        <taxon>Enterobacterales</taxon>
        <taxon>Enterobacteriaceae</taxon>
        <taxon>Citrobacter</taxon>
    </lineage>
</organism>
<dbReference type="EMBL" id="JBHSRG010000017">
    <property type="protein sequence ID" value="MFC6124536.1"/>
    <property type="molecule type" value="Genomic_DNA"/>
</dbReference>
<keyword evidence="5" id="KW-0808">Transferase</keyword>
<dbReference type="SMART" id="SM00388">
    <property type="entry name" value="HisKA"/>
    <property type="match status" value="1"/>
</dbReference>
<dbReference type="Gene3D" id="6.10.340.10">
    <property type="match status" value="1"/>
</dbReference>
<comment type="subcellular location">
    <subcellularLocation>
        <location evidence="2">Cell inner membrane</location>
        <topology evidence="2">Multi-pass membrane protein</topology>
    </subcellularLocation>
</comment>
<evidence type="ECO:0000256" key="4">
    <source>
        <dbReference type="ARBA" id="ARBA00022553"/>
    </source>
</evidence>
<dbReference type="SMART" id="SM00387">
    <property type="entry name" value="HATPase_c"/>
    <property type="match status" value="1"/>
</dbReference>
<evidence type="ECO:0000313" key="13">
    <source>
        <dbReference type="EMBL" id="MFC6124536.1"/>
    </source>
</evidence>
<dbReference type="CDD" id="cd06225">
    <property type="entry name" value="HAMP"/>
    <property type="match status" value="1"/>
</dbReference>
<dbReference type="PROSITE" id="PS50885">
    <property type="entry name" value="HAMP"/>
    <property type="match status" value="1"/>
</dbReference>
<keyword evidence="8 10" id="KW-1133">Transmembrane helix</keyword>
<dbReference type="SUPFAM" id="SSF55874">
    <property type="entry name" value="ATPase domain of HSP90 chaperone/DNA topoisomerase II/histidine kinase"/>
    <property type="match status" value="1"/>
</dbReference>
<dbReference type="PANTHER" id="PTHR45436:SF5">
    <property type="entry name" value="SENSOR HISTIDINE KINASE TRCS"/>
    <property type="match status" value="1"/>
</dbReference>
<dbReference type="InterPro" id="IPR050428">
    <property type="entry name" value="TCS_sensor_his_kinase"/>
</dbReference>
<keyword evidence="10" id="KW-0472">Membrane</keyword>
<protein>
    <recommendedName>
        <fullName evidence="3">histidine kinase</fullName>
        <ecNumber evidence="3">2.7.13.3</ecNumber>
    </recommendedName>
</protein>
<dbReference type="InterPro" id="IPR003594">
    <property type="entry name" value="HATPase_dom"/>
</dbReference>
<proteinExistence type="predicted"/>
<dbReference type="Gene3D" id="3.30.565.10">
    <property type="entry name" value="Histidine kinase-like ATPase, C-terminal domain"/>
    <property type="match status" value="1"/>
</dbReference>
<dbReference type="EC" id="2.7.13.3" evidence="3"/>
<accession>A0ABW1Q8X7</accession>
<feature type="domain" description="HAMP" evidence="12">
    <location>
        <begin position="152"/>
        <end position="200"/>
    </location>
</feature>
<evidence type="ECO:0000256" key="8">
    <source>
        <dbReference type="ARBA" id="ARBA00022989"/>
    </source>
</evidence>